<dbReference type="AlphaFoldDB" id="W0HU87"/>
<dbReference type="KEGG" id="sod:Sant_1008"/>
<proteinExistence type="predicted"/>
<feature type="compositionally biased region" description="Pro residues" evidence="1">
    <location>
        <begin position="51"/>
        <end position="60"/>
    </location>
</feature>
<feature type="region of interest" description="Disordered" evidence="1">
    <location>
        <begin position="1"/>
        <end position="60"/>
    </location>
</feature>
<gene>
    <name evidence="2" type="ORF">Sant_1008</name>
</gene>
<sequence length="60" mass="6585">MMTKKKPEETTIDEGLAKLHEASEQLTEQQRDALAQAAKDAAQESRREGQPTPPPGKKPS</sequence>
<evidence type="ECO:0000313" key="3">
    <source>
        <dbReference type="Proteomes" id="UP000019028"/>
    </source>
</evidence>
<protein>
    <submittedName>
        <fullName evidence="2">Uncharacterized protein</fullName>
    </submittedName>
</protein>
<dbReference type="PATRIC" id="fig|1239307.3.peg.1084"/>
<organism evidence="2 3">
    <name type="scientific">Sodalis praecaptivus</name>
    <dbReference type="NCBI Taxonomy" id="1239307"/>
    <lineage>
        <taxon>Bacteria</taxon>
        <taxon>Pseudomonadati</taxon>
        <taxon>Pseudomonadota</taxon>
        <taxon>Gammaproteobacteria</taxon>
        <taxon>Enterobacterales</taxon>
        <taxon>Bruguierivoracaceae</taxon>
        <taxon>Sodalis</taxon>
    </lineage>
</organism>
<dbReference type="RefSeq" id="WP_038668226.1">
    <property type="nucleotide sequence ID" value="NZ_CAUIKD010000008.1"/>
</dbReference>
<keyword evidence="3" id="KW-1185">Reference proteome</keyword>
<dbReference type="HOGENOM" id="CLU_211625_0_0_6"/>
<reference evidence="2 3" key="1">
    <citation type="journal article" date="2014" name="Genome Biol. Evol.">
        <title>Genome degeneration and adaptation in a nascent stage of symbiosis.</title>
        <authorList>
            <person name="Oakeson K.F."/>
            <person name="Gil R."/>
            <person name="Clayton A.L."/>
            <person name="Dunn D.M."/>
            <person name="von Niederhausern A.C."/>
            <person name="Hamil C."/>
            <person name="Aoyagi A."/>
            <person name="Duval B."/>
            <person name="Baca A."/>
            <person name="Silva F.J."/>
            <person name="Vallier A."/>
            <person name="Jackson D.G."/>
            <person name="Latorre A."/>
            <person name="Weiss R.B."/>
            <person name="Heddi A."/>
            <person name="Moya A."/>
            <person name="Dale C."/>
        </authorList>
    </citation>
    <scope>NUCLEOTIDE SEQUENCE [LARGE SCALE GENOMIC DNA]</scope>
    <source>
        <strain evidence="2 3">HS1</strain>
    </source>
</reference>
<feature type="compositionally biased region" description="Basic and acidic residues" evidence="1">
    <location>
        <begin position="1"/>
        <end position="23"/>
    </location>
</feature>
<evidence type="ECO:0000313" key="2">
    <source>
        <dbReference type="EMBL" id="AHF76082.1"/>
    </source>
</evidence>
<evidence type="ECO:0000256" key="1">
    <source>
        <dbReference type="SAM" id="MobiDB-lite"/>
    </source>
</evidence>
<dbReference type="EMBL" id="CP006569">
    <property type="protein sequence ID" value="AHF76082.1"/>
    <property type="molecule type" value="Genomic_DNA"/>
</dbReference>
<accession>W0HU87</accession>
<dbReference type="Proteomes" id="UP000019028">
    <property type="component" value="Chromosome"/>
</dbReference>
<name>W0HU87_9GAMM</name>